<gene>
    <name evidence="6" type="ORF">QBC40DRAFT_301697</name>
</gene>
<name>A0AAN6X6I6_9PEZI</name>
<keyword evidence="2 3" id="KW-0040">ANK repeat</keyword>
<feature type="region of interest" description="Disordered" evidence="4">
    <location>
        <begin position="407"/>
        <end position="477"/>
    </location>
</feature>
<organism evidence="6 7">
    <name type="scientific">Triangularia verruculosa</name>
    <dbReference type="NCBI Taxonomy" id="2587418"/>
    <lineage>
        <taxon>Eukaryota</taxon>
        <taxon>Fungi</taxon>
        <taxon>Dikarya</taxon>
        <taxon>Ascomycota</taxon>
        <taxon>Pezizomycotina</taxon>
        <taxon>Sordariomycetes</taxon>
        <taxon>Sordariomycetidae</taxon>
        <taxon>Sordariales</taxon>
        <taxon>Podosporaceae</taxon>
        <taxon>Triangularia</taxon>
    </lineage>
</organism>
<keyword evidence="5" id="KW-0812">Transmembrane</keyword>
<comment type="caution">
    <text evidence="6">The sequence shown here is derived from an EMBL/GenBank/DDBJ whole genome shotgun (WGS) entry which is preliminary data.</text>
</comment>
<dbReference type="PANTHER" id="PTHR24189:SF50">
    <property type="entry name" value="ANKYRIN REPEAT AND SOCS BOX PROTEIN 2"/>
    <property type="match status" value="1"/>
</dbReference>
<feature type="transmembrane region" description="Helical" evidence="5">
    <location>
        <begin position="163"/>
        <end position="180"/>
    </location>
</feature>
<evidence type="ECO:0000256" key="4">
    <source>
        <dbReference type="SAM" id="MobiDB-lite"/>
    </source>
</evidence>
<protein>
    <submittedName>
        <fullName evidence="6">Ankyrin repeat-containing domain protein</fullName>
    </submittedName>
</protein>
<dbReference type="EMBL" id="MU864035">
    <property type="protein sequence ID" value="KAK4194880.1"/>
    <property type="molecule type" value="Genomic_DNA"/>
</dbReference>
<dbReference type="Gene3D" id="1.25.40.20">
    <property type="entry name" value="Ankyrin repeat-containing domain"/>
    <property type="match status" value="4"/>
</dbReference>
<keyword evidence="7" id="KW-1185">Reference proteome</keyword>
<feature type="compositionally biased region" description="Acidic residues" evidence="4">
    <location>
        <begin position="434"/>
        <end position="444"/>
    </location>
</feature>
<dbReference type="PANTHER" id="PTHR24189">
    <property type="entry name" value="MYOTROPHIN"/>
    <property type="match status" value="1"/>
</dbReference>
<dbReference type="InterPro" id="IPR036770">
    <property type="entry name" value="Ankyrin_rpt-contain_sf"/>
</dbReference>
<dbReference type="Pfam" id="PF12796">
    <property type="entry name" value="Ank_2"/>
    <property type="match status" value="3"/>
</dbReference>
<reference evidence="6" key="1">
    <citation type="journal article" date="2023" name="Mol. Phylogenet. Evol.">
        <title>Genome-scale phylogeny and comparative genomics of the fungal order Sordariales.</title>
        <authorList>
            <person name="Hensen N."/>
            <person name="Bonometti L."/>
            <person name="Westerberg I."/>
            <person name="Brannstrom I.O."/>
            <person name="Guillou S."/>
            <person name="Cros-Aarteil S."/>
            <person name="Calhoun S."/>
            <person name="Haridas S."/>
            <person name="Kuo A."/>
            <person name="Mondo S."/>
            <person name="Pangilinan J."/>
            <person name="Riley R."/>
            <person name="LaButti K."/>
            <person name="Andreopoulos B."/>
            <person name="Lipzen A."/>
            <person name="Chen C."/>
            <person name="Yan M."/>
            <person name="Daum C."/>
            <person name="Ng V."/>
            <person name="Clum A."/>
            <person name="Steindorff A."/>
            <person name="Ohm R.A."/>
            <person name="Martin F."/>
            <person name="Silar P."/>
            <person name="Natvig D.O."/>
            <person name="Lalanne C."/>
            <person name="Gautier V."/>
            <person name="Ament-Velasquez S.L."/>
            <person name="Kruys A."/>
            <person name="Hutchinson M.I."/>
            <person name="Powell A.J."/>
            <person name="Barry K."/>
            <person name="Miller A.N."/>
            <person name="Grigoriev I.V."/>
            <person name="Debuchy R."/>
            <person name="Gladieux P."/>
            <person name="Hiltunen Thoren M."/>
            <person name="Johannesson H."/>
        </authorList>
    </citation>
    <scope>NUCLEOTIDE SEQUENCE</scope>
    <source>
        <strain evidence="6">CBS 315.58</strain>
    </source>
</reference>
<evidence type="ECO:0000313" key="6">
    <source>
        <dbReference type="EMBL" id="KAK4194880.1"/>
    </source>
</evidence>
<proteinExistence type="predicted"/>
<dbReference type="PROSITE" id="PS50088">
    <property type="entry name" value="ANK_REPEAT"/>
    <property type="match status" value="4"/>
</dbReference>
<dbReference type="GO" id="GO:0005634">
    <property type="term" value="C:nucleus"/>
    <property type="evidence" value="ECO:0007669"/>
    <property type="project" value="TreeGrafter"/>
</dbReference>
<accession>A0AAN6X6I6</accession>
<dbReference type="AlphaFoldDB" id="A0AAN6X6I6"/>
<evidence type="ECO:0000256" key="3">
    <source>
        <dbReference type="PROSITE-ProRule" id="PRU00023"/>
    </source>
</evidence>
<keyword evidence="1" id="KW-0677">Repeat</keyword>
<feature type="repeat" description="ANK" evidence="3">
    <location>
        <begin position="581"/>
        <end position="613"/>
    </location>
</feature>
<dbReference type="GO" id="GO:0005737">
    <property type="term" value="C:cytoplasm"/>
    <property type="evidence" value="ECO:0007669"/>
    <property type="project" value="TreeGrafter"/>
</dbReference>
<dbReference type="InterPro" id="IPR050745">
    <property type="entry name" value="Multifunctional_regulatory"/>
</dbReference>
<evidence type="ECO:0000313" key="7">
    <source>
        <dbReference type="Proteomes" id="UP001303160"/>
    </source>
</evidence>
<feature type="repeat" description="ANK" evidence="3">
    <location>
        <begin position="482"/>
        <end position="514"/>
    </location>
</feature>
<evidence type="ECO:0000256" key="2">
    <source>
        <dbReference type="ARBA" id="ARBA00023043"/>
    </source>
</evidence>
<feature type="compositionally biased region" description="Low complexity" evidence="4">
    <location>
        <begin position="445"/>
        <end position="460"/>
    </location>
</feature>
<dbReference type="Gene3D" id="3.40.50.150">
    <property type="entry name" value="Vaccinia Virus protein VP39"/>
    <property type="match status" value="1"/>
</dbReference>
<feature type="repeat" description="ANK" evidence="3">
    <location>
        <begin position="745"/>
        <end position="777"/>
    </location>
</feature>
<dbReference type="InterPro" id="IPR002110">
    <property type="entry name" value="Ankyrin_rpt"/>
</dbReference>
<reference evidence="6" key="2">
    <citation type="submission" date="2023-05" db="EMBL/GenBank/DDBJ databases">
        <authorList>
            <consortium name="Lawrence Berkeley National Laboratory"/>
            <person name="Steindorff A."/>
            <person name="Hensen N."/>
            <person name="Bonometti L."/>
            <person name="Westerberg I."/>
            <person name="Brannstrom I.O."/>
            <person name="Guillou S."/>
            <person name="Cros-Aarteil S."/>
            <person name="Calhoun S."/>
            <person name="Haridas S."/>
            <person name="Kuo A."/>
            <person name="Mondo S."/>
            <person name="Pangilinan J."/>
            <person name="Riley R."/>
            <person name="Labutti K."/>
            <person name="Andreopoulos B."/>
            <person name="Lipzen A."/>
            <person name="Chen C."/>
            <person name="Yanf M."/>
            <person name="Daum C."/>
            <person name="Ng V."/>
            <person name="Clum A."/>
            <person name="Ohm R."/>
            <person name="Martin F."/>
            <person name="Silar P."/>
            <person name="Natvig D."/>
            <person name="Lalanne C."/>
            <person name="Gautier V."/>
            <person name="Ament-Velasquez S.L."/>
            <person name="Kruys A."/>
            <person name="Hutchinson M.I."/>
            <person name="Powell A.J."/>
            <person name="Barry K."/>
            <person name="Miller A.N."/>
            <person name="Grigoriev I.V."/>
            <person name="Debuchy R."/>
            <person name="Gladieux P."/>
            <person name="Thoren M.H."/>
            <person name="Johannesson H."/>
        </authorList>
    </citation>
    <scope>NUCLEOTIDE SEQUENCE</scope>
    <source>
        <strain evidence="6">CBS 315.58</strain>
    </source>
</reference>
<sequence length="1223" mass="134588">MFLEAVTSRCAHLQQVAYHFEDARSHVLVHSSTAIRGILFIDMFVFVFSPVGAPCPEFIWPTRTWNGINLLQSTHRHSGNSNLKVHRVLRPGERIALFEYDHELPAESPEDMAESMRKINKYAAMPTNSPSHPGFFKQMLADAGFTDIVVRDYSDNIRPMTRLFFVLGIVPYLVVRLFGLKRHFINTVAGVEAYRGHGRWRHRQPSPKTATPRDCHVEGTGETAPTRSPGAGLCNAEWTALQGRSSGQSGHRQLGQTVFCPTLDQPVIVIPRTMPPASLSALPVELLVFIIEDLDRLKDIAALARIDRRLYDTANPFLYKRAAERGDAWPLAWAAQCGVVKTLRLALAVGLDPNLQLVDQLPSNEWQKATVTAKNAALGNGDDCVWESDNECDSNAVVEWSLDADGSDHATTLDTNQPSSSIGASDHWGHAEDSETDSESDVLMDDIMSSDTDDSSSSFDGHYGGAGLGPRVPTRGPGTVTRRFHPIHLAVRGGHKEIVEILLDHGVSVIACSENFCGCAHLYGVLNALESPENSHVPHWSPLHIAICHSWSEIAQLLLSRGAAPAMDLWNPHGEHRGLEDAATALHHAAAMGLTDVVRYLVDNKIQTNVDVKDNKTLTPLYHAYANGRFDSTLPLLLQLGANINVETKMYIPYTTITPLGEACRLGAFPDVDKMADLGADVNHGFTLTTNGGGLSPLHMCSMPSARPAGQSPLDICEDERAIPRMKTIEHLVSKGAIVDAKDCYGDTPLMAAAQHCNVPAIRALIKAGANINAKNAMGRTALMQAVVGPSNKAMVPAKVNHNALAQTMRALLNAGARIDETDLDGSSMLHLPFRRQKSYDELQLFMLRFFLNLPEIEKLFTITDNRGWTPFVNAFMTPNIAACDIFVRKGCLRYGLLPDILKDLFRYAVKDAPLASMDSLLEIVLDLDTDRLLTSDPSLFMTMFNQANQRALQALETIARRGVPSFTPADSTRLLCYALRNMKLSVAYSLIDAGANVNTPDESGEYPLALFVKNAIMQSPALAMPSAEQLLLAFIHHDANFHLPIRPGSSERILSRVIALEAEEALTLILKSRPLANDPRAANGFYLHSALSITAAQRLSNEKVIDIILSAGPDLTEVNRAGDTPLSVLLKSLCRERRWTWKYHRFIRALVSPDLDINRHNNDGKSIVDYLEDLMHPKNGGAGQTTFLTRRLRLFDMEGGGKSLKFLPRPQKRVRPRNIAGS</sequence>
<dbReference type="SMART" id="SM00248">
    <property type="entry name" value="ANK"/>
    <property type="match status" value="11"/>
</dbReference>
<keyword evidence="5" id="KW-0472">Membrane</keyword>
<dbReference type="PROSITE" id="PS50297">
    <property type="entry name" value="ANK_REP_REGION"/>
    <property type="match status" value="4"/>
</dbReference>
<evidence type="ECO:0000256" key="5">
    <source>
        <dbReference type="SAM" id="Phobius"/>
    </source>
</evidence>
<dbReference type="SUPFAM" id="SSF48403">
    <property type="entry name" value="Ankyrin repeat"/>
    <property type="match status" value="2"/>
</dbReference>
<dbReference type="Proteomes" id="UP001303160">
    <property type="component" value="Unassembled WGS sequence"/>
</dbReference>
<feature type="region of interest" description="Disordered" evidence="4">
    <location>
        <begin position="199"/>
        <end position="229"/>
    </location>
</feature>
<evidence type="ECO:0000256" key="1">
    <source>
        <dbReference type="ARBA" id="ARBA00022737"/>
    </source>
</evidence>
<dbReference type="InterPro" id="IPR029063">
    <property type="entry name" value="SAM-dependent_MTases_sf"/>
</dbReference>
<feature type="repeat" description="ANK" evidence="3">
    <location>
        <begin position="616"/>
        <end position="649"/>
    </location>
</feature>
<keyword evidence="5" id="KW-1133">Transmembrane helix</keyword>
<feature type="compositionally biased region" description="Polar residues" evidence="4">
    <location>
        <begin position="409"/>
        <end position="423"/>
    </location>
</feature>